<evidence type="ECO:0000313" key="1">
    <source>
        <dbReference type="EMBL" id="QBJ03848.1"/>
    </source>
</evidence>
<protein>
    <recommendedName>
        <fullName evidence="3">DUF3310 domain-containing protein</fullName>
    </recommendedName>
</protein>
<evidence type="ECO:0008006" key="3">
    <source>
        <dbReference type="Google" id="ProtNLM"/>
    </source>
</evidence>
<dbReference type="EMBL" id="MK504446">
    <property type="protein sequence ID" value="QBJ03848.1"/>
    <property type="molecule type" value="Genomic_DNA"/>
</dbReference>
<dbReference type="Pfam" id="PF11753">
    <property type="entry name" value="DUF3310"/>
    <property type="match status" value="1"/>
</dbReference>
<gene>
    <name evidence="1" type="ORF">SAC12B_0059</name>
</gene>
<reference evidence="1" key="1">
    <citation type="submission" date="2019-02" db="EMBL/GenBank/DDBJ databases">
        <title>Isolation of virulent Lactobacillus brevis phages.</title>
        <authorList>
            <person name="Feyereisen M."/>
            <person name="Mahony J."/>
            <person name="O'Sullivan T."/>
            <person name="van Sinderen D."/>
        </authorList>
    </citation>
    <scope>NUCLEOTIDE SEQUENCE [LARGE SCALE GENOMIC DNA]</scope>
</reference>
<name>A0A4Y5FH55_9CAUD</name>
<dbReference type="Proteomes" id="UP000306187">
    <property type="component" value="Segment"/>
</dbReference>
<accession>A0A4Y5FH55</accession>
<organism evidence="1 2">
    <name type="scientific">Lactobacillus phage SAC12B</name>
    <dbReference type="NCBI Taxonomy" id="2510941"/>
    <lineage>
        <taxon>Viruses</taxon>
        <taxon>Duplodnaviria</taxon>
        <taxon>Heunggongvirae</taxon>
        <taxon>Uroviricota</taxon>
        <taxon>Caudoviricetes</taxon>
        <taxon>Herelleviridae</taxon>
        <taxon>Tybeckvirus</taxon>
        <taxon>Tybeckvirus SAC12B</taxon>
    </lineage>
</organism>
<sequence length="206" mass="23660">MGFTLKDLDGNFENAYVTPVKGDYQNKSYFLNYLTGKGNKAGKGKKGRLVLPALTNDWVMEVGVYHKNVKEIPNIMKSLSSEDILMGVYQGEKINGISRYNLVVCVVGDADHPYQAFSFTLLNDKPEDSYRHDAIEPDHYKNGDHDLLWHLKDILTPEEFRGAMKMNIIKYVVRENNKNGIEDIDKAKEYLNRFEEFEKGLNNENN</sequence>
<dbReference type="InterPro" id="IPR021739">
    <property type="entry name" value="SaV-like"/>
</dbReference>
<keyword evidence="2" id="KW-1185">Reference proteome</keyword>
<proteinExistence type="predicted"/>
<evidence type="ECO:0000313" key="2">
    <source>
        <dbReference type="Proteomes" id="UP000306187"/>
    </source>
</evidence>